<reference evidence="5 6" key="1">
    <citation type="submission" date="2018-04" db="EMBL/GenBank/DDBJ databases">
        <title>The genome of golden apple snail Pomacea canaliculata provides insight into stress tolerance and invasive adaptation.</title>
        <authorList>
            <person name="Liu C."/>
            <person name="Liu B."/>
            <person name="Ren Y."/>
            <person name="Zhang Y."/>
            <person name="Wang H."/>
            <person name="Li S."/>
            <person name="Jiang F."/>
            <person name="Yin L."/>
            <person name="Zhang G."/>
            <person name="Qian W."/>
            <person name="Fan W."/>
        </authorList>
    </citation>
    <scope>NUCLEOTIDE SEQUENCE [LARGE SCALE GENOMIC DNA]</scope>
    <source>
        <strain evidence="5">SZHN2017</strain>
        <tissue evidence="5">Muscle</tissue>
    </source>
</reference>
<feature type="domain" description="Centromere protein J C-terminal" evidence="4">
    <location>
        <begin position="447"/>
        <end position="478"/>
    </location>
</feature>
<dbReference type="GO" id="GO:0005814">
    <property type="term" value="C:centriole"/>
    <property type="evidence" value="ECO:0007669"/>
    <property type="project" value="TreeGrafter"/>
</dbReference>
<feature type="compositionally biased region" description="Basic residues" evidence="3">
    <location>
        <begin position="1"/>
        <end position="14"/>
    </location>
</feature>
<dbReference type="Gene3D" id="2.60.450.20">
    <property type="match status" value="1"/>
</dbReference>
<dbReference type="AlphaFoldDB" id="A0A2T7PDL0"/>
<comment type="caution">
    <text evidence="5">The sequence shown here is derived from an EMBL/GenBank/DDBJ whole genome shotgun (WGS) entry which is preliminary data.</text>
</comment>
<dbReference type="GO" id="GO:0015631">
    <property type="term" value="F:tubulin binding"/>
    <property type="evidence" value="ECO:0007669"/>
    <property type="project" value="TreeGrafter"/>
</dbReference>
<dbReference type="GO" id="GO:0060271">
    <property type="term" value="P:cilium assembly"/>
    <property type="evidence" value="ECO:0007669"/>
    <property type="project" value="TreeGrafter"/>
</dbReference>
<dbReference type="PANTHER" id="PTHR10331:SF6">
    <property type="entry name" value="SPINDLE ASSEMBLY ABNORMAL 4"/>
    <property type="match status" value="1"/>
</dbReference>
<feature type="compositionally biased region" description="Polar residues" evidence="3">
    <location>
        <begin position="357"/>
        <end position="366"/>
    </location>
</feature>
<dbReference type="STRING" id="400727.A0A2T7PDL0"/>
<dbReference type="InterPro" id="IPR047002">
    <property type="entry name" value="Tcp10_C_sf"/>
</dbReference>
<feature type="compositionally biased region" description="Polar residues" evidence="3">
    <location>
        <begin position="48"/>
        <end position="59"/>
    </location>
</feature>
<dbReference type="Proteomes" id="UP000245119">
    <property type="component" value="Linkage Group LG4"/>
</dbReference>
<feature type="region of interest" description="Disordered" evidence="3">
    <location>
        <begin position="427"/>
        <end position="446"/>
    </location>
</feature>
<evidence type="ECO:0000259" key="4">
    <source>
        <dbReference type="Pfam" id="PF07202"/>
    </source>
</evidence>
<accession>A0A2T7PDL0</accession>
<evidence type="ECO:0000256" key="1">
    <source>
        <dbReference type="ARBA" id="ARBA00005627"/>
    </source>
</evidence>
<keyword evidence="6" id="KW-1185">Reference proteome</keyword>
<sequence length="635" mass="71621">MDGRNEHKKAKSKYGRTGSDGGAESGDDDYDIGDGCDGGDNANALLINGSNANTEGVTENANINQNNNNSNNVEFDDEEEWTSSAPQATGSVPTERANFKIGSFFQKVLNSSSTPPTSKLVSRLFPNLKPKPTKAQIQQQQRFQLASNSAMGDGVQSKVLRDKLAELEAEIERFRNENAALEKLRREREEGLGKLKEEITRFDREKTEELKRLEEFKIQETKKLKQERKLFETYQKQVRAMPDKKEREEIDMLRTQLAELQEELKRKDGRWTSNVTRLKARISELETENTELREEIKILERRRLQWVQTQGAKNTQVPPPKPQGSSTPTDMDKGTLVNGNHTPDVSTAQSFKPKGHITTSQPTTSLPLEVVANGTGYAGKTTFVPVTQNSGGESVPRAQPATPSMIEGVSSSSMTGHQGESTGILARQGSLQIPAERPGVDKGNRQYEEKQYPDGKVEHVYSNGSREVLFSNGTRKEISSDGQYIVVSFFNGDIKQIFPDQRVVYYYAEAQTTHTTYPDKLEVLQFPNNQTEKHYPDGTKEIIFPDQTVKYLFPNGTEESIFQDGTIMRIDKNGERILEFPNGQREIHTQHYKRREYPDGTVKTLHNDGRQETRYSTGRLRLKDKDGNILVDKMC</sequence>
<feature type="domain" description="Centromere protein J C-terminal" evidence="4">
    <location>
        <begin position="554"/>
        <end position="588"/>
    </location>
</feature>
<feature type="domain" description="Centromere protein J C-terminal" evidence="4">
    <location>
        <begin position="518"/>
        <end position="546"/>
    </location>
</feature>
<comment type="similarity">
    <text evidence="1">Belongs to the TCP10 family.</text>
</comment>
<dbReference type="InterPro" id="IPR026581">
    <property type="entry name" value="TCP10L/CENPJ"/>
</dbReference>
<dbReference type="Pfam" id="PF07202">
    <property type="entry name" value="Tcp10_C"/>
    <property type="match status" value="3"/>
</dbReference>
<feature type="coiled-coil region" evidence="2">
    <location>
        <begin position="157"/>
        <end position="201"/>
    </location>
</feature>
<dbReference type="GO" id="GO:0061511">
    <property type="term" value="P:centriole elongation"/>
    <property type="evidence" value="ECO:0007669"/>
    <property type="project" value="TreeGrafter"/>
</dbReference>
<dbReference type="OrthoDB" id="10252174at2759"/>
<feature type="region of interest" description="Disordered" evidence="3">
    <location>
        <begin position="1"/>
        <end position="93"/>
    </location>
</feature>
<protein>
    <recommendedName>
        <fullName evidence="4">Centromere protein J C-terminal domain-containing protein</fullName>
    </recommendedName>
</protein>
<dbReference type="InterPro" id="IPR009852">
    <property type="entry name" value="CENPJ_C_dom"/>
</dbReference>
<feature type="region of interest" description="Disordered" evidence="3">
    <location>
        <begin position="382"/>
        <end position="422"/>
    </location>
</feature>
<feature type="compositionally biased region" description="Polar residues" evidence="3">
    <location>
        <begin position="337"/>
        <end position="350"/>
    </location>
</feature>
<feature type="compositionally biased region" description="Polar residues" evidence="3">
    <location>
        <begin position="409"/>
        <end position="421"/>
    </location>
</feature>
<evidence type="ECO:0000313" key="6">
    <source>
        <dbReference type="Proteomes" id="UP000245119"/>
    </source>
</evidence>
<evidence type="ECO:0000313" key="5">
    <source>
        <dbReference type="EMBL" id="PVD31505.1"/>
    </source>
</evidence>
<gene>
    <name evidence="5" type="ORF">C0Q70_06917</name>
</gene>
<feature type="compositionally biased region" description="Polar residues" evidence="3">
    <location>
        <begin position="82"/>
        <end position="92"/>
    </location>
</feature>
<organism evidence="5 6">
    <name type="scientific">Pomacea canaliculata</name>
    <name type="common">Golden apple snail</name>
    <dbReference type="NCBI Taxonomy" id="400727"/>
    <lineage>
        <taxon>Eukaryota</taxon>
        <taxon>Metazoa</taxon>
        <taxon>Spiralia</taxon>
        <taxon>Lophotrochozoa</taxon>
        <taxon>Mollusca</taxon>
        <taxon>Gastropoda</taxon>
        <taxon>Caenogastropoda</taxon>
        <taxon>Architaenioglossa</taxon>
        <taxon>Ampullarioidea</taxon>
        <taxon>Ampullariidae</taxon>
        <taxon>Pomacea</taxon>
    </lineage>
</organism>
<feature type="region of interest" description="Disordered" evidence="3">
    <location>
        <begin position="309"/>
        <end position="366"/>
    </location>
</feature>
<keyword evidence="2" id="KW-0175">Coiled coil</keyword>
<dbReference type="GO" id="GO:0005813">
    <property type="term" value="C:centrosome"/>
    <property type="evidence" value="ECO:0007669"/>
    <property type="project" value="TreeGrafter"/>
</dbReference>
<evidence type="ECO:0000256" key="3">
    <source>
        <dbReference type="SAM" id="MobiDB-lite"/>
    </source>
</evidence>
<feature type="compositionally biased region" description="Acidic residues" evidence="3">
    <location>
        <begin position="25"/>
        <end position="34"/>
    </location>
</feature>
<evidence type="ECO:0000256" key="2">
    <source>
        <dbReference type="SAM" id="Coils"/>
    </source>
</evidence>
<proteinExistence type="inferred from homology"/>
<name>A0A2T7PDL0_POMCA</name>
<dbReference type="PANTHER" id="PTHR10331">
    <property type="entry name" value="T COMPLEX PROTEIN 10"/>
    <property type="match status" value="1"/>
</dbReference>
<feature type="coiled-coil region" evidence="2">
    <location>
        <begin position="243"/>
        <end position="309"/>
    </location>
</feature>
<feature type="compositionally biased region" description="Low complexity" evidence="3">
    <location>
        <begin position="60"/>
        <end position="72"/>
    </location>
</feature>
<dbReference type="EMBL" id="PZQS01000004">
    <property type="protein sequence ID" value="PVD31505.1"/>
    <property type="molecule type" value="Genomic_DNA"/>
</dbReference>